<gene>
    <name evidence="2" type="ORF">NAT47_08670</name>
</gene>
<evidence type="ECO:0000256" key="1">
    <source>
        <dbReference type="SAM" id="SignalP"/>
    </source>
</evidence>
<keyword evidence="1" id="KW-0732">Signal</keyword>
<evidence type="ECO:0000313" key="2">
    <source>
        <dbReference type="EMBL" id="MCL9770490.1"/>
    </source>
</evidence>
<sequence length="293" mass="32629">MKKTIILLGLLLATSSSLLAQQESMITFYKDHLNLVNPAFVGTENGTIFQSTIRQQWTGIKDAPSTQAVSFMTPVGKKLALGLSFVHDKVFIEKQSFVTLDLSYNVTLTDELDLFMGIKAGGNNYEVNTNGLETYNIISDPSLVPISRFNPNVGVGFYLKHDKFYVSLSTPKMLNTERAKNEDGYATVSTDRVHYYFSGGYNFDISGNVELVPSVMVRYVNGAPFSTDFTATTIINEGFHLGATYRTDKSLAGLAKIKISKNFMLGYAYEYSLRKELLGRANGSNEFYLKFSF</sequence>
<proteinExistence type="predicted"/>
<keyword evidence="3" id="KW-1185">Reference proteome</keyword>
<accession>A0ABT0TJB4</accession>
<dbReference type="RefSeq" id="WP_250582004.1">
    <property type="nucleotide sequence ID" value="NZ_JAMLJN010000006.1"/>
</dbReference>
<protein>
    <submittedName>
        <fullName evidence="2">Type IX secretion system membrane protein PorP/SprF</fullName>
    </submittedName>
</protein>
<dbReference type="Pfam" id="PF11751">
    <property type="entry name" value="PorP_SprF"/>
    <property type="match status" value="1"/>
</dbReference>
<feature type="signal peptide" evidence="1">
    <location>
        <begin position="1"/>
        <end position="20"/>
    </location>
</feature>
<reference evidence="2 3" key="1">
    <citation type="submission" date="2022-05" db="EMBL/GenBank/DDBJ databases">
        <title>Flavobacterium sp., isolated from activated sludge.</title>
        <authorList>
            <person name="Ran Q."/>
        </authorList>
    </citation>
    <scope>NUCLEOTIDE SEQUENCE [LARGE SCALE GENOMIC DNA]</scope>
    <source>
        <strain evidence="2 3">HXWNR69</strain>
    </source>
</reference>
<feature type="chain" id="PRO_5045326435" evidence="1">
    <location>
        <begin position="21"/>
        <end position="293"/>
    </location>
</feature>
<organism evidence="2 3">
    <name type="scientific">Flavobacterium fragile</name>
    <dbReference type="NCBI Taxonomy" id="2949085"/>
    <lineage>
        <taxon>Bacteria</taxon>
        <taxon>Pseudomonadati</taxon>
        <taxon>Bacteroidota</taxon>
        <taxon>Flavobacteriia</taxon>
        <taxon>Flavobacteriales</taxon>
        <taxon>Flavobacteriaceae</taxon>
        <taxon>Flavobacterium</taxon>
    </lineage>
</organism>
<name>A0ABT0TJB4_9FLAO</name>
<dbReference type="NCBIfam" id="TIGR03519">
    <property type="entry name" value="T9SS_PorP_fam"/>
    <property type="match status" value="1"/>
</dbReference>
<dbReference type="Proteomes" id="UP001203342">
    <property type="component" value="Unassembled WGS sequence"/>
</dbReference>
<dbReference type="InterPro" id="IPR019861">
    <property type="entry name" value="PorP/SprF_Bacteroidetes"/>
</dbReference>
<dbReference type="EMBL" id="JAMLJN010000006">
    <property type="protein sequence ID" value="MCL9770490.1"/>
    <property type="molecule type" value="Genomic_DNA"/>
</dbReference>
<comment type="caution">
    <text evidence="2">The sequence shown here is derived from an EMBL/GenBank/DDBJ whole genome shotgun (WGS) entry which is preliminary data.</text>
</comment>
<evidence type="ECO:0000313" key="3">
    <source>
        <dbReference type="Proteomes" id="UP001203342"/>
    </source>
</evidence>